<gene>
    <name evidence="1" type="primary">pxpA</name>
    <name evidence="2" type="ORF">IDM48_07595</name>
</gene>
<evidence type="ECO:0000256" key="1">
    <source>
        <dbReference type="HAMAP-Rule" id="MF_00691"/>
    </source>
</evidence>
<keyword evidence="1" id="KW-0547">Nucleotide-binding</keyword>
<sequence>MTRTVDLNSDSGEAFGSWSMGDDAAMMKIVSSANIACGFHAGDPLTMRSTVEAAAKNDVSIGAHVSYPDLVGFGRRFMDMTPAELSAAVLYQMGALEAICRASKTRISYVKPHGGLYNAIVHHEKQAEAVAHAVKEFGSDLPILCLPNSEIERKALTLNVPVVHEVFADRGYTPEGTLVPRTQPGAVIHDVDKVAQRVLQMATEGTVVANDGSTVTLDAQSICVHGDTPGAVAIAQKVRETLTAHDVEIRSFCA</sequence>
<comment type="catalytic activity">
    <reaction evidence="1">
        <text>5-oxo-L-proline + ATP + 2 H2O = L-glutamate + ADP + phosphate + H(+)</text>
        <dbReference type="Rhea" id="RHEA:10348"/>
        <dbReference type="ChEBI" id="CHEBI:15377"/>
        <dbReference type="ChEBI" id="CHEBI:15378"/>
        <dbReference type="ChEBI" id="CHEBI:29985"/>
        <dbReference type="ChEBI" id="CHEBI:30616"/>
        <dbReference type="ChEBI" id="CHEBI:43474"/>
        <dbReference type="ChEBI" id="CHEBI:58402"/>
        <dbReference type="ChEBI" id="CHEBI:456216"/>
        <dbReference type="EC" id="3.5.2.9"/>
    </reaction>
</comment>
<dbReference type="NCBIfam" id="NF003816">
    <property type="entry name" value="PRK05406.1-5"/>
    <property type="match status" value="1"/>
</dbReference>
<dbReference type="EMBL" id="CP061538">
    <property type="protein sequence ID" value="QNV39271.1"/>
    <property type="molecule type" value="Genomic_DNA"/>
</dbReference>
<dbReference type="EC" id="3.5.2.9" evidence="1"/>
<dbReference type="PANTHER" id="PTHR30292">
    <property type="entry name" value="UNCHARACTERIZED PROTEIN YBGL-RELATED"/>
    <property type="match status" value="1"/>
</dbReference>
<dbReference type="Pfam" id="PF03746">
    <property type="entry name" value="LamB_YcsF"/>
    <property type="match status" value="1"/>
</dbReference>
<organism evidence="2 3">
    <name type="scientific">Rothia amarae</name>
    <dbReference type="NCBI Taxonomy" id="169480"/>
    <lineage>
        <taxon>Bacteria</taxon>
        <taxon>Bacillati</taxon>
        <taxon>Actinomycetota</taxon>
        <taxon>Actinomycetes</taxon>
        <taxon>Micrococcales</taxon>
        <taxon>Micrococcaceae</taxon>
        <taxon>Rothia</taxon>
    </lineage>
</organism>
<dbReference type="SUPFAM" id="SSF88713">
    <property type="entry name" value="Glycoside hydrolase/deacetylase"/>
    <property type="match status" value="1"/>
</dbReference>
<name>A0A7H2BHX5_9MICC</name>
<comment type="similarity">
    <text evidence="1">Belongs to the LamB/PxpA family.</text>
</comment>
<evidence type="ECO:0000313" key="2">
    <source>
        <dbReference type="EMBL" id="QNV39271.1"/>
    </source>
</evidence>
<dbReference type="InterPro" id="IPR011330">
    <property type="entry name" value="Glyco_hydro/deAcase_b/a-brl"/>
</dbReference>
<dbReference type="Gene3D" id="3.20.20.370">
    <property type="entry name" value="Glycoside hydrolase/deacetylase"/>
    <property type="match status" value="1"/>
</dbReference>
<comment type="function">
    <text evidence="1">Catalyzes the cleavage of 5-oxoproline to form L-glutamate coupled to the hydrolysis of ATP to ADP and inorganic phosphate.</text>
</comment>
<evidence type="ECO:0000313" key="3">
    <source>
        <dbReference type="Proteomes" id="UP000516421"/>
    </source>
</evidence>
<keyword evidence="1" id="KW-0067">ATP-binding</keyword>
<dbReference type="AlphaFoldDB" id="A0A7H2BHX5"/>
<dbReference type="PANTHER" id="PTHR30292:SF0">
    <property type="entry name" value="5-OXOPROLINASE SUBUNIT A"/>
    <property type="match status" value="1"/>
</dbReference>
<accession>A0A7H2BHX5</accession>
<dbReference type="GO" id="GO:0017168">
    <property type="term" value="F:5-oxoprolinase (ATP-hydrolyzing) activity"/>
    <property type="evidence" value="ECO:0007669"/>
    <property type="project" value="UniProtKB-UniRule"/>
</dbReference>
<keyword evidence="3" id="KW-1185">Reference proteome</keyword>
<dbReference type="GO" id="GO:0005524">
    <property type="term" value="F:ATP binding"/>
    <property type="evidence" value="ECO:0007669"/>
    <property type="project" value="UniProtKB-UniRule"/>
</dbReference>
<dbReference type="Proteomes" id="UP000516421">
    <property type="component" value="Chromosome"/>
</dbReference>
<keyword evidence="1" id="KW-0378">Hydrolase</keyword>
<dbReference type="HAMAP" id="MF_00691">
    <property type="entry name" value="PxpA"/>
    <property type="match status" value="1"/>
</dbReference>
<protein>
    <recommendedName>
        <fullName evidence="1">5-oxoprolinase subunit A</fullName>
        <shortName evidence="1">5-OPase subunit A</shortName>
        <ecNumber evidence="1">3.5.2.9</ecNumber>
    </recommendedName>
    <alternativeName>
        <fullName evidence="1">5-oxoprolinase (ATP-hydrolyzing) subunit A</fullName>
    </alternativeName>
</protein>
<comment type="subunit">
    <text evidence="1">Forms a complex composed of PxpA, PxpB and PxpC.</text>
</comment>
<reference evidence="2 3" key="1">
    <citation type="submission" date="2020-09" db="EMBL/GenBank/DDBJ databases">
        <title>Investigation of environmental microbe.</title>
        <authorList>
            <person name="Ou Y."/>
            <person name="Kang Q."/>
        </authorList>
    </citation>
    <scope>NUCLEOTIDE SEQUENCE [LARGE SCALE GENOMIC DNA]</scope>
    <source>
        <strain evidence="2 3">KJZ-9</strain>
    </source>
</reference>
<dbReference type="InterPro" id="IPR005501">
    <property type="entry name" value="LamB/YcsF/PxpA-like"/>
</dbReference>
<dbReference type="KEGG" id="rama:IDM48_07595"/>
<dbReference type="GO" id="GO:0005975">
    <property type="term" value="P:carbohydrate metabolic process"/>
    <property type="evidence" value="ECO:0007669"/>
    <property type="project" value="InterPro"/>
</dbReference>
<dbReference type="RefSeq" id="WP_190616793.1">
    <property type="nucleotide sequence ID" value="NZ_CP061538.1"/>
</dbReference>
<proteinExistence type="inferred from homology"/>
<dbReference type="CDD" id="cd10787">
    <property type="entry name" value="LamB_YcsF_like"/>
    <property type="match status" value="1"/>
</dbReference>
<dbReference type="NCBIfam" id="NF003814">
    <property type="entry name" value="PRK05406.1-3"/>
    <property type="match status" value="1"/>
</dbReference>